<evidence type="ECO:0000256" key="2">
    <source>
        <dbReference type="PROSITE-ProRule" id="PRU00047"/>
    </source>
</evidence>
<dbReference type="AlphaFoldDB" id="M2W7C7"/>
<protein>
    <submittedName>
        <fullName evidence="4">Acylaminoacyl-peptidase-related protein</fullName>
    </submittedName>
</protein>
<dbReference type="PROSITE" id="PS50158">
    <property type="entry name" value="ZF_CCHC"/>
    <property type="match status" value="1"/>
</dbReference>
<dbReference type="InterPro" id="IPR016084">
    <property type="entry name" value="Haem_Oase-like_multi-hlx"/>
</dbReference>
<dbReference type="GO" id="GO:0004252">
    <property type="term" value="F:serine-type endopeptidase activity"/>
    <property type="evidence" value="ECO:0007669"/>
    <property type="project" value="TreeGrafter"/>
</dbReference>
<dbReference type="PANTHER" id="PTHR42776:SF27">
    <property type="entry name" value="DIPEPTIDYL PEPTIDASE FAMILY MEMBER 6"/>
    <property type="match status" value="1"/>
</dbReference>
<dbReference type="Proteomes" id="UP000030680">
    <property type="component" value="Unassembled WGS sequence"/>
</dbReference>
<gene>
    <name evidence="4" type="ORF">Gasu_10990</name>
</gene>
<keyword evidence="2" id="KW-0479">Metal-binding</keyword>
<proteinExistence type="predicted"/>
<dbReference type="PANTHER" id="PTHR42776">
    <property type="entry name" value="SERINE PEPTIDASE S9 FAMILY MEMBER"/>
    <property type="match status" value="1"/>
</dbReference>
<keyword evidence="2" id="KW-0863">Zinc-finger</keyword>
<keyword evidence="5" id="KW-1185">Reference proteome</keyword>
<evidence type="ECO:0000256" key="1">
    <source>
        <dbReference type="ARBA" id="ARBA00022801"/>
    </source>
</evidence>
<dbReference type="OMA" id="HEWHRAS"/>
<feature type="domain" description="CCHC-type" evidence="3">
    <location>
        <begin position="252"/>
        <end position="265"/>
    </location>
</feature>
<organism evidence="4 5">
    <name type="scientific">Galdieria sulphuraria</name>
    <name type="common">Red alga</name>
    <dbReference type="NCBI Taxonomy" id="130081"/>
    <lineage>
        <taxon>Eukaryota</taxon>
        <taxon>Rhodophyta</taxon>
        <taxon>Bangiophyceae</taxon>
        <taxon>Galdieriales</taxon>
        <taxon>Galdieriaceae</taxon>
        <taxon>Galdieria</taxon>
    </lineage>
</organism>
<dbReference type="Gramene" id="EME31721">
    <property type="protein sequence ID" value="EME31721"/>
    <property type="gene ID" value="Gasu_10990"/>
</dbReference>
<dbReference type="InterPro" id="IPR011042">
    <property type="entry name" value="6-blade_b-propeller_TolB-like"/>
</dbReference>
<name>M2W7C7_GALSU</name>
<dbReference type="STRING" id="130081.M2W7C7"/>
<dbReference type="EMBL" id="KB454490">
    <property type="protein sequence ID" value="EME31721.1"/>
    <property type="molecule type" value="Genomic_DNA"/>
</dbReference>
<dbReference type="GO" id="GO:0003676">
    <property type="term" value="F:nucleic acid binding"/>
    <property type="evidence" value="ECO:0007669"/>
    <property type="project" value="InterPro"/>
</dbReference>
<dbReference type="eggNOG" id="KOG2100">
    <property type="taxonomic scope" value="Eukaryota"/>
</dbReference>
<sequence length="954" mass="108555">MDLHSLVLGDLNNYDSELNLDDEDVESVDNSQTNRWILEKHNMWTKITLNSFYEECAAGTVTSAQLTKWVYDRYRLAQSQVILCDMFESIFGNLASGFCVVVKEDLDWFKNKWHHLLQLSKGQPQEYQPTYGAQELIDYSHRALEKDSKPCTCLLLCWLVNFAFYQGWRMTQRHYQSNQSEILEIARWSCREELMVAIIDIQKLLDEVLAQSGNESLIAELALYFDGTLARLDDMFEEIYLAKRLPGMKEYCSKCGRQGHTQERCFNFSLSFLFFVCLLISKSAISVEDMRKEVGNLVLDSVPEPSDSLLQVISQFQTSRSSLVCDIVSGGDRSGSILFSTRFGETSNIHCIAGPGACREQQTFFSEPVYDALWQPGGRGFAYLKDTGGSEKFSVFYMDMESGLHYPVSRTQKGRCGAILWNEDGSSLCYYSTERNGKDWDIYIVDFSTHHERQLQTSVPRIVFEGQGSWSPMDFYQSRLLLRNFISSEESYLYLMDLNNPSMWVSILPSVESEGGTTAKSAISFAKFLKVSEKVENCPIALVSDAGEDFHTLRIHDPFGKPLTQVETNVSGDIEELAVANYWTPNCSVFAFAVNNRGSFELFLGSLRKDNERVVPKVELHQIFLQSETVLKNTASVLHDDSLKTSTLANFSLREVNVSVIRRLRLNASLGLLAFSRYSPISPGDIYTVHIDTKIVRRWTFGEVGGLDRNRFINPYLVEFDSFDGLKIPCWLYLPKSDSKRFPVLIHIHGGPEQQSLPVFTPLFQYLLLEKGLAILDPNVRGSSGYGKRYMSLDDQYRRKDPVKDIGSLLDWIAKQPFLDNERIAVLGGSYGGFMVLSSIIEYGNRIRAAIDMVGISNFVSYLEGTSAYRRDSRRKEYGDERDPEMRKFLLSISPLTHSQRIFVPLFVAAGQNDPRVPASESEQIVQAVRKNGVECWYMIAKDEGHGYQKKSNR</sequence>
<dbReference type="RefSeq" id="XP_005708241.1">
    <property type="nucleotide sequence ID" value="XM_005708184.1"/>
</dbReference>
<evidence type="ECO:0000313" key="5">
    <source>
        <dbReference type="Proteomes" id="UP000030680"/>
    </source>
</evidence>
<dbReference type="Gene3D" id="2.120.10.30">
    <property type="entry name" value="TolB, C-terminal domain"/>
    <property type="match status" value="1"/>
</dbReference>
<dbReference type="InterPro" id="IPR001878">
    <property type="entry name" value="Znf_CCHC"/>
</dbReference>
<dbReference type="GeneID" id="17090347"/>
<dbReference type="SUPFAM" id="SSF53474">
    <property type="entry name" value="alpha/beta-Hydrolases"/>
    <property type="match status" value="1"/>
</dbReference>
<reference evidence="5" key="1">
    <citation type="journal article" date="2013" name="Science">
        <title>Gene transfer from bacteria and archaea facilitated evolution of an extremophilic eukaryote.</title>
        <authorList>
            <person name="Schonknecht G."/>
            <person name="Chen W.H."/>
            <person name="Ternes C.M."/>
            <person name="Barbier G.G."/>
            <person name="Shrestha R.P."/>
            <person name="Stanke M."/>
            <person name="Brautigam A."/>
            <person name="Baker B.J."/>
            <person name="Banfield J.F."/>
            <person name="Garavito R.M."/>
            <person name="Carr K."/>
            <person name="Wilkerson C."/>
            <person name="Rensing S.A."/>
            <person name="Gagneul D."/>
            <person name="Dickenson N.E."/>
            <person name="Oesterhelt C."/>
            <person name="Lercher M.J."/>
            <person name="Weber A.P."/>
        </authorList>
    </citation>
    <scope>NUCLEOTIDE SEQUENCE [LARGE SCALE GENOMIC DNA]</scope>
    <source>
        <strain evidence="5">074W</strain>
    </source>
</reference>
<dbReference type="InterPro" id="IPR001375">
    <property type="entry name" value="Peptidase_S9_cat"/>
</dbReference>
<keyword evidence="2" id="KW-0862">Zinc</keyword>
<dbReference type="GO" id="GO:0008270">
    <property type="term" value="F:zinc ion binding"/>
    <property type="evidence" value="ECO:0007669"/>
    <property type="project" value="UniProtKB-KW"/>
</dbReference>
<dbReference type="Gene3D" id="1.20.910.10">
    <property type="entry name" value="Heme oxygenase-like"/>
    <property type="match status" value="1"/>
</dbReference>
<keyword evidence="1" id="KW-0378">Hydrolase</keyword>
<dbReference type="Gene3D" id="3.40.50.1820">
    <property type="entry name" value="alpha/beta hydrolase"/>
    <property type="match status" value="1"/>
</dbReference>
<evidence type="ECO:0000313" key="4">
    <source>
        <dbReference type="EMBL" id="EME31721.1"/>
    </source>
</evidence>
<dbReference type="KEGG" id="gsl:Gasu_10990"/>
<dbReference type="InterPro" id="IPR029058">
    <property type="entry name" value="AB_hydrolase_fold"/>
</dbReference>
<accession>M2W7C7</accession>
<dbReference type="SUPFAM" id="SSF82171">
    <property type="entry name" value="DPP6 N-terminal domain-like"/>
    <property type="match status" value="1"/>
</dbReference>
<dbReference type="OrthoDB" id="43744at2759"/>
<dbReference type="GO" id="GO:0006508">
    <property type="term" value="P:proteolysis"/>
    <property type="evidence" value="ECO:0007669"/>
    <property type="project" value="InterPro"/>
</dbReference>
<dbReference type="Pfam" id="PF00326">
    <property type="entry name" value="Peptidase_S9"/>
    <property type="match status" value="1"/>
</dbReference>
<evidence type="ECO:0000259" key="3">
    <source>
        <dbReference type="PROSITE" id="PS50158"/>
    </source>
</evidence>